<organism evidence="2 3">
    <name type="scientific">Helianthus annuus</name>
    <name type="common">Common sunflower</name>
    <dbReference type="NCBI Taxonomy" id="4232"/>
    <lineage>
        <taxon>Eukaryota</taxon>
        <taxon>Viridiplantae</taxon>
        <taxon>Streptophyta</taxon>
        <taxon>Embryophyta</taxon>
        <taxon>Tracheophyta</taxon>
        <taxon>Spermatophyta</taxon>
        <taxon>Magnoliopsida</taxon>
        <taxon>eudicotyledons</taxon>
        <taxon>Gunneridae</taxon>
        <taxon>Pentapetalae</taxon>
        <taxon>asterids</taxon>
        <taxon>campanulids</taxon>
        <taxon>Asterales</taxon>
        <taxon>Asteraceae</taxon>
        <taxon>Asteroideae</taxon>
        <taxon>Heliantheae alliance</taxon>
        <taxon>Heliantheae</taxon>
        <taxon>Helianthus</taxon>
    </lineage>
</organism>
<dbReference type="Gramene" id="mRNA:HanXRQr2_Chr01g0014301">
    <property type="protein sequence ID" value="CDS:HanXRQr2_Chr01g0014301.1"/>
    <property type="gene ID" value="HanXRQr2_Chr01g0014301"/>
</dbReference>
<evidence type="ECO:0000313" key="2">
    <source>
        <dbReference type="EMBL" id="KAF5821465.1"/>
    </source>
</evidence>
<protein>
    <submittedName>
        <fullName evidence="2">Uncharacterized protein</fullName>
    </submittedName>
</protein>
<reference evidence="2" key="2">
    <citation type="submission" date="2020-06" db="EMBL/GenBank/DDBJ databases">
        <title>Helianthus annuus Genome sequencing and assembly Release 2.</title>
        <authorList>
            <person name="Gouzy J."/>
            <person name="Langlade N."/>
            <person name="Munos S."/>
        </authorList>
    </citation>
    <scope>NUCLEOTIDE SEQUENCE</scope>
    <source>
        <tissue evidence="2">Leaves</tissue>
    </source>
</reference>
<proteinExistence type="predicted"/>
<keyword evidence="3" id="KW-1185">Reference proteome</keyword>
<dbReference type="PANTHER" id="PTHR34207">
    <property type="entry name" value="PROTEIN BIC1"/>
    <property type="match status" value="1"/>
</dbReference>
<dbReference type="Proteomes" id="UP000215914">
    <property type="component" value="Unassembled WGS sequence"/>
</dbReference>
<dbReference type="GO" id="GO:0009785">
    <property type="term" value="P:blue light signaling pathway"/>
    <property type="evidence" value="ECO:0007669"/>
    <property type="project" value="InterPro"/>
</dbReference>
<name>A0A9K3P2Y2_HELAN</name>
<evidence type="ECO:0000313" key="3">
    <source>
        <dbReference type="Proteomes" id="UP000215914"/>
    </source>
</evidence>
<dbReference type="InterPro" id="IPR040374">
    <property type="entry name" value="BIC"/>
</dbReference>
<reference evidence="2" key="1">
    <citation type="journal article" date="2017" name="Nature">
        <title>The sunflower genome provides insights into oil metabolism, flowering and Asterid evolution.</title>
        <authorList>
            <person name="Badouin H."/>
            <person name="Gouzy J."/>
            <person name="Grassa C.J."/>
            <person name="Murat F."/>
            <person name="Staton S.E."/>
            <person name="Cottret L."/>
            <person name="Lelandais-Briere C."/>
            <person name="Owens G.L."/>
            <person name="Carrere S."/>
            <person name="Mayjonade B."/>
            <person name="Legrand L."/>
            <person name="Gill N."/>
            <person name="Kane N.C."/>
            <person name="Bowers J.E."/>
            <person name="Hubner S."/>
            <person name="Bellec A."/>
            <person name="Berard A."/>
            <person name="Berges H."/>
            <person name="Blanchet N."/>
            <person name="Boniface M.C."/>
            <person name="Brunel D."/>
            <person name="Catrice O."/>
            <person name="Chaidir N."/>
            <person name="Claudel C."/>
            <person name="Donnadieu C."/>
            <person name="Faraut T."/>
            <person name="Fievet G."/>
            <person name="Helmstetter N."/>
            <person name="King M."/>
            <person name="Knapp S.J."/>
            <person name="Lai Z."/>
            <person name="Le Paslier M.C."/>
            <person name="Lippi Y."/>
            <person name="Lorenzon L."/>
            <person name="Mandel J.R."/>
            <person name="Marage G."/>
            <person name="Marchand G."/>
            <person name="Marquand E."/>
            <person name="Bret-Mestries E."/>
            <person name="Morien E."/>
            <person name="Nambeesan S."/>
            <person name="Nguyen T."/>
            <person name="Pegot-Espagnet P."/>
            <person name="Pouilly N."/>
            <person name="Raftis F."/>
            <person name="Sallet E."/>
            <person name="Schiex T."/>
            <person name="Thomas J."/>
            <person name="Vandecasteele C."/>
            <person name="Vares D."/>
            <person name="Vear F."/>
            <person name="Vautrin S."/>
            <person name="Crespi M."/>
            <person name="Mangin B."/>
            <person name="Burke J.M."/>
            <person name="Salse J."/>
            <person name="Munos S."/>
            <person name="Vincourt P."/>
            <person name="Rieseberg L.H."/>
            <person name="Langlade N.B."/>
        </authorList>
    </citation>
    <scope>NUCLEOTIDE SEQUENCE</scope>
    <source>
        <tissue evidence="2">Leaves</tissue>
    </source>
</reference>
<feature type="region of interest" description="Disordered" evidence="1">
    <location>
        <begin position="1"/>
        <end position="56"/>
    </location>
</feature>
<gene>
    <name evidence="2" type="ORF">HanXRQr2_Chr01g0014301</name>
</gene>
<dbReference type="CDD" id="cd22645">
    <property type="entry name" value="BIC1_CID"/>
    <property type="match status" value="1"/>
</dbReference>
<sequence length="232" mass="26348">MTNHHQQQQQDQNQDQEPMVPMEYSKKNPNLETTLNHHHVPPSPSSSSQDLHHQQHMHIPNKTYEDKGFIFKNTNNNQVMIKNPNFLSSSFSSSTTLAAGEGYTMPPPPPPPPSPQHIKKTHHQHNIHVSKKINENEGDFTIKNTSNINSLACSSPDDADGKEVEESGRDKLKRHRVEMAGRVRIPDMWGHEDLLKDWIDCTVFDSSLGNNSIMSARAALVQERRSTLRIQN</sequence>
<dbReference type="EMBL" id="MNCJ02000316">
    <property type="protein sequence ID" value="KAF5821465.1"/>
    <property type="molecule type" value="Genomic_DNA"/>
</dbReference>
<accession>A0A9K3P2Y2</accession>
<feature type="compositionally biased region" description="Pro residues" evidence="1">
    <location>
        <begin position="105"/>
        <end position="115"/>
    </location>
</feature>
<dbReference type="AlphaFoldDB" id="A0A9K3P2Y2"/>
<feature type="compositionally biased region" description="Low complexity" evidence="1">
    <location>
        <begin position="1"/>
        <end position="16"/>
    </location>
</feature>
<feature type="region of interest" description="Disordered" evidence="1">
    <location>
        <begin position="97"/>
        <end position="125"/>
    </location>
</feature>
<dbReference type="PANTHER" id="PTHR34207:SF22">
    <property type="entry name" value="PROTEIN BIC1"/>
    <property type="match status" value="1"/>
</dbReference>
<evidence type="ECO:0000256" key="1">
    <source>
        <dbReference type="SAM" id="MobiDB-lite"/>
    </source>
</evidence>
<comment type="caution">
    <text evidence="2">The sequence shown here is derived from an EMBL/GenBank/DDBJ whole genome shotgun (WGS) entry which is preliminary data.</text>
</comment>
<dbReference type="OrthoDB" id="672067at2759"/>